<organism evidence="3 4">
    <name type="scientific">Streptomyces corynorhini</name>
    <dbReference type="NCBI Taxonomy" id="2282652"/>
    <lineage>
        <taxon>Bacteria</taxon>
        <taxon>Bacillati</taxon>
        <taxon>Actinomycetota</taxon>
        <taxon>Actinomycetes</taxon>
        <taxon>Kitasatosporales</taxon>
        <taxon>Streptomycetaceae</taxon>
        <taxon>Streptomyces</taxon>
    </lineage>
</organism>
<feature type="compositionally biased region" description="Low complexity" evidence="1">
    <location>
        <begin position="90"/>
        <end position="115"/>
    </location>
</feature>
<evidence type="ECO:0000256" key="2">
    <source>
        <dbReference type="SAM" id="Phobius"/>
    </source>
</evidence>
<keyword evidence="2" id="KW-0472">Membrane</keyword>
<reference evidence="3 4" key="1">
    <citation type="submission" date="2018-07" db="EMBL/GenBank/DDBJ databases">
        <title>Streptomyces species from bats.</title>
        <authorList>
            <person name="Dunlap C."/>
        </authorList>
    </citation>
    <scope>NUCLEOTIDE SEQUENCE [LARGE SCALE GENOMIC DNA]</scope>
    <source>
        <strain evidence="3 4">AC230</strain>
    </source>
</reference>
<feature type="compositionally biased region" description="Low complexity" evidence="1">
    <location>
        <begin position="399"/>
        <end position="413"/>
    </location>
</feature>
<dbReference type="EMBL" id="QQNA01000202">
    <property type="protein sequence ID" value="RDG35703.1"/>
    <property type="molecule type" value="Genomic_DNA"/>
</dbReference>
<feature type="transmembrane region" description="Helical" evidence="2">
    <location>
        <begin position="362"/>
        <end position="383"/>
    </location>
</feature>
<protein>
    <submittedName>
        <fullName evidence="3">Uncharacterized protein</fullName>
    </submittedName>
</protein>
<keyword evidence="2" id="KW-1133">Transmembrane helix</keyword>
<feature type="compositionally biased region" description="Pro residues" evidence="1">
    <location>
        <begin position="219"/>
        <end position="233"/>
    </location>
</feature>
<evidence type="ECO:0000313" key="3">
    <source>
        <dbReference type="EMBL" id="RDG35703.1"/>
    </source>
</evidence>
<feature type="compositionally biased region" description="Gly residues" evidence="1">
    <location>
        <begin position="71"/>
        <end position="80"/>
    </location>
</feature>
<feature type="compositionally biased region" description="Basic and acidic residues" evidence="1">
    <location>
        <begin position="1"/>
        <end position="11"/>
    </location>
</feature>
<evidence type="ECO:0000313" key="4">
    <source>
        <dbReference type="Proteomes" id="UP000253741"/>
    </source>
</evidence>
<feature type="region of interest" description="Disordered" evidence="1">
    <location>
        <begin position="1"/>
        <end position="361"/>
    </location>
</feature>
<name>A0A370B799_9ACTN</name>
<gene>
    <name evidence="3" type="ORF">DVH02_23870</name>
</gene>
<feature type="compositionally biased region" description="Low complexity" evidence="1">
    <location>
        <begin position="132"/>
        <end position="158"/>
    </location>
</feature>
<dbReference type="RefSeq" id="WP_114625887.1">
    <property type="nucleotide sequence ID" value="NZ_QQNA01000202.1"/>
</dbReference>
<dbReference type="Proteomes" id="UP000253741">
    <property type="component" value="Unassembled WGS sequence"/>
</dbReference>
<feature type="region of interest" description="Disordered" evidence="1">
    <location>
        <begin position="381"/>
        <end position="421"/>
    </location>
</feature>
<keyword evidence="2" id="KW-0812">Transmembrane</keyword>
<dbReference type="OrthoDB" id="3763497at2"/>
<comment type="caution">
    <text evidence="3">The sequence shown here is derived from an EMBL/GenBank/DDBJ whole genome shotgun (WGS) entry which is preliminary data.</text>
</comment>
<accession>A0A370B799</accession>
<proteinExistence type="predicted"/>
<sequence length="568" mass="58400">MTHSGQGDEPRNPAARPAHEGVVLPSDGSGPWIPGSAVDQNQAATPSYGPPRDAPYGAHEPGSYGDAGNYGDAGGYGGAGAHAQPPSYPQPGQQPGQADPYGQPYQHGQQPLHQPYEPHQPHQSYPQQGGLPEPYQQPGAQAQPYQQPQRQPYEQLQPQSPPYQQPGQQPGYGASYPSASLPPEVPAPGSADATQYLPPIPAAPPGGDADATQFIAPVPAGPGPLPSPGPGMLPPESSAEATQFLPPTAAHGSDADATQFIAPVPATGPAPYDIRPGTPGERPPPAEFDNLFRTDGGADQGGGGAESTQQMPQFDAAGPAPRGHAQPPGAQPYASARRKSSRDDGAFEPQGRGAVRRKSSRAPVIAAAAIGLVVLGLGAGALMSGGDDDAKQDDSKTVASASTPTPEASASSEPAEDPVKTQAVELDKLLADSSSSRESVIKAVDDIKSCRNLDRAADDLHAAAEQRRGLVTRLEALTVDKLPSHSELTSSLTDAWEASASADDHYASWADQVGGKKGCKGGHARVTGQAAKGNKASGEATAAKQKASGLWNGIAKKYELTERAPTQL</sequence>
<evidence type="ECO:0000256" key="1">
    <source>
        <dbReference type="SAM" id="MobiDB-lite"/>
    </source>
</evidence>
<dbReference type="AlphaFoldDB" id="A0A370B799"/>
<keyword evidence="4" id="KW-1185">Reference proteome</keyword>